<evidence type="ECO:0000256" key="3">
    <source>
        <dbReference type="PROSITE-ProRule" id="PRU00196"/>
    </source>
</evidence>
<dbReference type="GO" id="GO:0016020">
    <property type="term" value="C:membrane"/>
    <property type="evidence" value="ECO:0007669"/>
    <property type="project" value="InterPro"/>
</dbReference>
<evidence type="ECO:0000256" key="2">
    <source>
        <dbReference type="ARBA" id="ARBA00023180"/>
    </source>
</evidence>
<dbReference type="EMBL" id="CAJVCH010092373">
    <property type="protein sequence ID" value="CAG7722759.1"/>
    <property type="molecule type" value="Genomic_DNA"/>
</dbReference>
<dbReference type="PANTHER" id="PTHR45817">
    <property type="entry name" value="LYSYL OXIDASE-LIKE-RELATED"/>
    <property type="match status" value="1"/>
</dbReference>
<dbReference type="Proteomes" id="UP000708208">
    <property type="component" value="Unassembled WGS sequence"/>
</dbReference>
<reference evidence="6" key="1">
    <citation type="submission" date="2021-06" db="EMBL/GenBank/DDBJ databases">
        <authorList>
            <person name="Hodson N. C."/>
            <person name="Mongue J. A."/>
            <person name="Jaron S. K."/>
        </authorList>
    </citation>
    <scope>NUCLEOTIDE SEQUENCE</scope>
</reference>
<evidence type="ECO:0000313" key="6">
    <source>
        <dbReference type="EMBL" id="CAG7722759.1"/>
    </source>
</evidence>
<dbReference type="SMART" id="SM00202">
    <property type="entry name" value="SR"/>
    <property type="match status" value="2"/>
</dbReference>
<dbReference type="AlphaFoldDB" id="A0A8J2JN13"/>
<dbReference type="PANTHER" id="PTHR45817:SF4">
    <property type="entry name" value="LYSYL OXIDASE-LIKE-RELATED"/>
    <property type="match status" value="1"/>
</dbReference>
<feature type="non-terminal residue" evidence="6">
    <location>
        <position position="1"/>
    </location>
</feature>
<keyword evidence="1 3" id="KW-1015">Disulfide bond</keyword>
<dbReference type="GO" id="GO:0005615">
    <property type="term" value="C:extracellular space"/>
    <property type="evidence" value="ECO:0007669"/>
    <property type="project" value="TreeGrafter"/>
</dbReference>
<dbReference type="OrthoDB" id="547291at2759"/>
<evidence type="ECO:0000256" key="4">
    <source>
        <dbReference type="SAM" id="MobiDB-lite"/>
    </source>
</evidence>
<feature type="region of interest" description="Disordered" evidence="4">
    <location>
        <begin position="1"/>
        <end position="20"/>
    </location>
</feature>
<feature type="disulfide bond" evidence="3">
    <location>
        <begin position="111"/>
        <end position="121"/>
    </location>
</feature>
<protein>
    <recommendedName>
        <fullName evidence="5">SRCR domain-containing protein</fullName>
    </recommendedName>
</protein>
<dbReference type="Pfam" id="PF00530">
    <property type="entry name" value="SRCR"/>
    <property type="match status" value="2"/>
</dbReference>
<evidence type="ECO:0000313" key="7">
    <source>
        <dbReference type="Proteomes" id="UP000708208"/>
    </source>
</evidence>
<name>A0A8J2JN13_9HEXA</name>
<feature type="disulfide bond" evidence="3">
    <location>
        <begin position="244"/>
        <end position="254"/>
    </location>
</feature>
<feature type="compositionally biased region" description="Basic residues" evidence="4">
    <location>
        <begin position="9"/>
        <end position="20"/>
    </location>
</feature>
<accession>A0A8J2JN13</accession>
<dbReference type="InterPro" id="IPR001695">
    <property type="entry name" value="Lysyl_oxidase"/>
</dbReference>
<proteinExistence type="predicted"/>
<evidence type="ECO:0000259" key="5">
    <source>
        <dbReference type="PROSITE" id="PS50287"/>
    </source>
</evidence>
<sequence>LSSTTTEGRKRRDHRGRKAQLVRQLMRSRKQDGSVRLVDGSHEHEGRVEVFHDDRWGPICDDEWDERDAKVICAQLGYKDDKEDYKIEIRATQNGRFGQGKGRYWLDNVMCDGTESKLSECRHDGWGIHDCTDVETAGVICARVNPTSDENFLYTTKKPEIEKPRSQINDLDVRLAGGRVPHEGRVEIRLGNSQEWGLICGDGWSLLEAAVVCRQLDMNFAQDAPQTDYFGGSIEDVVTTGVKCDGTEEQMSECYHHDRNSNDTQVFCPGNGKNFASVVCTDRLPDLVPDAYEVQRSGYLEDKQLYFLQCSMEENCLASSAYKLQRENAYGWHLDTRRLLRFTAKIVNQGNADFRPAIPKHLWQFHACHQHYHSMEVFAVFDVLDREGRKIAEGHKASFCLEDNECTTTNENRYHCANYGDQGISVGCADIYRSNIDCQWVDVTDVIPGTYKFKVTINGEYKVPESDFSNNAVECRLDINQAGATITDCRVTRP</sequence>
<dbReference type="Pfam" id="PF01186">
    <property type="entry name" value="Lysyl_oxidase"/>
    <property type="match status" value="1"/>
</dbReference>
<dbReference type="PROSITE" id="PS00420">
    <property type="entry name" value="SRCR_1"/>
    <property type="match status" value="1"/>
</dbReference>
<keyword evidence="7" id="KW-1185">Reference proteome</keyword>
<dbReference type="FunFam" id="3.10.250.10:FF:000011">
    <property type="entry name" value="Scavenger receptor class A member 5"/>
    <property type="match status" value="1"/>
</dbReference>
<comment type="caution">
    <text evidence="3">Lacks conserved residue(s) required for the propagation of feature annotation.</text>
</comment>
<organism evidence="6 7">
    <name type="scientific">Allacma fusca</name>
    <dbReference type="NCBI Taxonomy" id="39272"/>
    <lineage>
        <taxon>Eukaryota</taxon>
        <taxon>Metazoa</taxon>
        <taxon>Ecdysozoa</taxon>
        <taxon>Arthropoda</taxon>
        <taxon>Hexapoda</taxon>
        <taxon>Collembola</taxon>
        <taxon>Symphypleona</taxon>
        <taxon>Sminthuridae</taxon>
        <taxon>Allacma</taxon>
    </lineage>
</organism>
<feature type="domain" description="SRCR" evidence="5">
    <location>
        <begin position="35"/>
        <end position="142"/>
    </location>
</feature>
<comment type="caution">
    <text evidence="6">The sequence shown here is derived from an EMBL/GenBank/DDBJ whole genome shotgun (WGS) entry which is preliminary data.</text>
</comment>
<dbReference type="PROSITE" id="PS50287">
    <property type="entry name" value="SRCR_2"/>
    <property type="match status" value="2"/>
</dbReference>
<keyword evidence="2" id="KW-0325">Glycoprotein</keyword>
<dbReference type="GO" id="GO:0005507">
    <property type="term" value="F:copper ion binding"/>
    <property type="evidence" value="ECO:0007669"/>
    <property type="project" value="InterPro"/>
</dbReference>
<feature type="domain" description="SRCR" evidence="5">
    <location>
        <begin position="173"/>
        <end position="281"/>
    </location>
</feature>
<dbReference type="GO" id="GO:0004720">
    <property type="term" value="F:protein-lysine 6-oxidase activity"/>
    <property type="evidence" value="ECO:0007669"/>
    <property type="project" value="TreeGrafter"/>
</dbReference>
<dbReference type="InterPro" id="IPR001190">
    <property type="entry name" value="SRCR"/>
</dbReference>
<gene>
    <name evidence="6" type="ORF">AFUS01_LOCUS11877</name>
</gene>
<dbReference type="InterPro" id="IPR050912">
    <property type="entry name" value="LOX-like_protein"/>
</dbReference>
<evidence type="ECO:0000256" key="1">
    <source>
        <dbReference type="ARBA" id="ARBA00023157"/>
    </source>
</evidence>
<dbReference type="FunFam" id="3.10.250.10:FF:000008">
    <property type="entry name" value="Lysyl oxidase homolog 2"/>
    <property type="match status" value="1"/>
</dbReference>